<dbReference type="Proteomes" id="UP001160142">
    <property type="component" value="Unassembled WGS sequence"/>
</dbReference>
<keyword evidence="2" id="KW-0472">Membrane</keyword>
<reference evidence="3 4" key="1">
    <citation type="submission" date="2023-04" db="EMBL/GenBank/DDBJ databases">
        <title>Genome Encyclopedia of Bacteria and Archaea VI: Functional Genomics of Type Strains.</title>
        <authorList>
            <person name="Whitman W."/>
        </authorList>
    </citation>
    <scope>NUCLEOTIDE SEQUENCE [LARGE SCALE GENOMIC DNA]</scope>
    <source>
        <strain evidence="3 4">SG_E_30_P1</strain>
    </source>
</reference>
<proteinExistence type="predicted"/>
<keyword evidence="2" id="KW-0812">Transmembrane</keyword>
<name>A0ABT6KMW2_9MICO</name>
<evidence type="ECO:0000256" key="2">
    <source>
        <dbReference type="SAM" id="Phobius"/>
    </source>
</evidence>
<gene>
    <name evidence="3" type="ORF">M2152_001538</name>
</gene>
<dbReference type="EMBL" id="JARXVQ010000001">
    <property type="protein sequence ID" value="MDH6181356.1"/>
    <property type="molecule type" value="Genomic_DNA"/>
</dbReference>
<evidence type="ECO:0000313" key="3">
    <source>
        <dbReference type="EMBL" id="MDH6181356.1"/>
    </source>
</evidence>
<feature type="compositionally biased region" description="Low complexity" evidence="1">
    <location>
        <begin position="369"/>
        <end position="391"/>
    </location>
</feature>
<keyword evidence="4" id="KW-1185">Reference proteome</keyword>
<protein>
    <submittedName>
        <fullName evidence="3">Uncharacterized protein</fullName>
    </submittedName>
</protein>
<evidence type="ECO:0000256" key="1">
    <source>
        <dbReference type="SAM" id="MobiDB-lite"/>
    </source>
</evidence>
<sequence>MTNHDDLTSRLRHGVDRGAAPELSADLVTGAGDRPAPHLINPAVRVAGTAGIAVAALGLAALVVVPSLVPRAPLFTAATASDSRSAMSAEGAATSDMKIGWWVQYNYSAAPGLSTEPGRGQVYRLALDGGDPAARTAALAEAFGLEGAPAESEYSDATYPVWVVGPQDGTAAGLSYNAYGTGDWWYNDPTAGSTFICDASTTPEQATEYGCVLPENAPENQAPTADEARTLAKELLAATGFDTDAATIDVYADDWSTTASAYLSVDGERTALTWGASWSNTGDLSYAYGHSVRLEAQGEYDTVSPTAAVDRLNDGRWFGSAGPDFQGGAVAFAADVARTTPDPNLVDLAAPDETVTDATDPGDAATSSPVDPTVPAEPTDPATPEPGVVEPLPEETPVEPLPEPTPEVVDVVVDNATATLVLLWDVDGNAWLVPGYAMQTDDGWWNAVVSLVDGVIALPEPMQIEPGLDPELLDGEVVE</sequence>
<evidence type="ECO:0000313" key="4">
    <source>
        <dbReference type="Proteomes" id="UP001160142"/>
    </source>
</evidence>
<feature type="transmembrane region" description="Helical" evidence="2">
    <location>
        <begin position="43"/>
        <end position="65"/>
    </location>
</feature>
<feature type="region of interest" description="Disordered" evidence="1">
    <location>
        <begin position="354"/>
        <end position="404"/>
    </location>
</feature>
<accession>A0ABT6KMW2</accession>
<dbReference type="RefSeq" id="WP_322133673.1">
    <property type="nucleotide sequence ID" value="NZ_CP085036.1"/>
</dbReference>
<keyword evidence="2" id="KW-1133">Transmembrane helix</keyword>
<comment type="caution">
    <text evidence="3">The sequence shown here is derived from an EMBL/GenBank/DDBJ whole genome shotgun (WGS) entry which is preliminary data.</text>
</comment>
<organism evidence="3 4">
    <name type="scientific">Antiquaquibacter oligotrophicus</name>
    <dbReference type="NCBI Taxonomy" id="2880260"/>
    <lineage>
        <taxon>Bacteria</taxon>
        <taxon>Bacillati</taxon>
        <taxon>Actinomycetota</taxon>
        <taxon>Actinomycetes</taxon>
        <taxon>Micrococcales</taxon>
        <taxon>Microbacteriaceae</taxon>
        <taxon>Antiquaquibacter</taxon>
    </lineage>
</organism>